<organism evidence="3 4">
    <name type="scientific">Lutzomyia longipalpis</name>
    <name type="common">Sand fly</name>
    <dbReference type="NCBI Taxonomy" id="7200"/>
    <lineage>
        <taxon>Eukaryota</taxon>
        <taxon>Metazoa</taxon>
        <taxon>Ecdysozoa</taxon>
        <taxon>Arthropoda</taxon>
        <taxon>Hexapoda</taxon>
        <taxon>Insecta</taxon>
        <taxon>Pterygota</taxon>
        <taxon>Neoptera</taxon>
        <taxon>Endopterygota</taxon>
        <taxon>Diptera</taxon>
        <taxon>Nematocera</taxon>
        <taxon>Psychodoidea</taxon>
        <taxon>Psychodidae</taxon>
        <taxon>Lutzomyia</taxon>
        <taxon>Lutzomyia</taxon>
    </lineage>
</organism>
<dbReference type="InterPro" id="IPR015897">
    <property type="entry name" value="CHK_kinase-like"/>
</dbReference>
<sequence>MDADFFQDILSKIFKEERNIQAKEIVVSVPKGNSSTDDVFRSKIIYTSDRKCDKSISIIIKKLSSDKEDPMKNSLVMRHSKSMSVEVDMHVNILPVMHRLLEVSGIKSKFGPQLYANISGPCDVLILEDLHEEYEIISERFDIDNMETVLTQLAQFHAASYYMAAEDFTKEALKWPEFKDFHAQIQGLEEKFIDARNYLYRFDTDYNVLNHGDFHMRNILFKIADNSIQHVIMHDFQTNVWCSPALDLIYTFYLIADSQTLHDCRSQMLSSYHRTFVSTLKSMGFMGQAPTLLDLNVELLRNGFIEIFVSIVFLPYQFVQFASKQLQARIAKESSANARSLLYTIPEYQKAMKKLFETFLYKGFFDI</sequence>
<evidence type="ECO:0000313" key="3">
    <source>
        <dbReference type="EnsemblMetazoa" id="LLOJ000506-PA"/>
    </source>
</evidence>
<keyword evidence="2" id="KW-0808">Transferase</keyword>
<dbReference type="Proteomes" id="UP000092461">
    <property type="component" value="Unassembled WGS sequence"/>
</dbReference>
<accession>A0A1B0C984</accession>
<reference evidence="3" key="3">
    <citation type="submission" date="2020-05" db="UniProtKB">
        <authorList>
            <consortium name="EnsemblMetazoa"/>
        </authorList>
    </citation>
    <scope>IDENTIFICATION</scope>
    <source>
        <strain evidence="3">Jacobina</strain>
    </source>
</reference>
<dbReference type="SMART" id="SM00587">
    <property type="entry name" value="CHK"/>
    <property type="match status" value="1"/>
</dbReference>
<dbReference type="PANTHER" id="PTHR11012">
    <property type="entry name" value="PROTEIN KINASE-LIKE DOMAIN-CONTAINING"/>
    <property type="match status" value="1"/>
</dbReference>
<dbReference type="AlphaFoldDB" id="A0A1B0C984"/>
<reference evidence="4" key="1">
    <citation type="submission" date="2012-05" db="EMBL/GenBank/DDBJ databases">
        <title>Whole Genome Assembly of Lutzomyia longipalpis.</title>
        <authorList>
            <person name="Richards S."/>
            <person name="Qu C."/>
            <person name="Dillon R."/>
            <person name="Worley K."/>
            <person name="Scherer S."/>
            <person name="Batterton M."/>
            <person name="Taylor A."/>
            <person name="Hawes A."/>
            <person name="Hernandez B."/>
            <person name="Kovar C."/>
            <person name="Mandapat C."/>
            <person name="Pham C."/>
            <person name="Qu C."/>
            <person name="Jing C."/>
            <person name="Bess C."/>
            <person name="Bandaranaike D."/>
            <person name="Ngo D."/>
            <person name="Ongeri F."/>
            <person name="Arias F."/>
            <person name="Lara F."/>
            <person name="Weissenberger G."/>
            <person name="Kamau G."/>
            <person name="Han H."/>
            <person name="Shen H."/>
            <person name="Dinh H."/>
            <person name="Khalil I."/>
            <person name="Jones J."/>
            <person name="Shafer J."/>
            <person name="Jayaseelan J."/>
            <person name="Quiroz J."/>
            <person name="Blankenburg K."/>
            <person name="Nguyen L."/>
            <person name="Jackson L."/>
            <person name="Francisco L."/>
            <person name="Tang L.-Y."/>
            <person name="Pu L.-L."/>
            <person name="Perales L."/>
            <person name="Lorensuhewa L."/>
            <person name="Munidasa M."/>
            <person name="Coyle M."/>
            <person name="Taylor M."/>
            <person name="Puazo M."/>
            <person name="Firestine M."/>
            <person name="Scheel M."/>
            <person name="Javaid M."/>
            <person name="Wang M."/>
            <person name="Li M."/>
            <person name="Tabassum N."/>
            <person name="Saada N."/>
            <person name="Osuji N."/>
            <person name="Aqrawi P."/>
            <person name="Fu Q."/>
            <person name="Thornton R."/>
            <person name="Raj R."/>
            <person name="Goodspeed R."/>
            <person name="Mata R."/>
            <person name="Najjar R."/>
            <person name="Gubbala S."/>
            <person name="Lee S."/>
            <person name="Denson S."/>
            <person name="Patil S."/>
            <person name="Macmil S."/>
            <person name="Qi S."/>
            <person name="Matskevitch T."/>
            <person name="Palculict T."/>
            <person name="Mathew T."/>
            <person name="Vee V."/>
            <person name="Velamala V."/>
            <person name="Korchina V."/>
            <person name="Cai W."/>
            <person name="Liu W."/>
            <person name="Dai W."/>
            <person name="Zou X."/>
            <person name="Zhu Y."/>
            <person name="Zhang Y."/>
            <person name="Wu Y.-Q."/>
            <person name="Xin Y."/>
            <person name="Nazarath L."/>
            <person name="Kovar C."/>
            <person name="Han Y."/>
            <person name="Muzny D."/>
            <person name="Gibbs R."/>
        </authorList>
    </citation>
    <scope>NUCLEOTIDE SEQUENCE [LARGE SCALE GENOMIC DNA]</scope>
    <source>
        <strain evidence="4">Jacobina</strain>
    </source>
</reference>
<protein>
    <submittedName>
        <fullName evidence="2">Putative ecdysteroid kinase</fullName>
    </submittedName>
</protein>
<name>A0A1B0C984_LUTLO</name>
<dbReference type="VEuPathDB" id="VectorBase:LLOJ000506"/>
<proteinExistence type="predicted"/>
<reference evidence="2" key="2">
    <citation type="journal article" date="2020" name="BMC">
        <title>Leishmania infection induces a limited differential gene expression in the sand fly midgut.</title>
        <authorList>
            <person name="Coutinho-Abreu I.V."/>
            <person name="Serafim T.D."/>
            <person name="Meneses C."/>
            <person name="Kamhawi S."/>
            <person name="Oliveira F."/>
            <person name="Valenzuela J.G."/>
        </authorList>
    </citation>
    <scope>NUCLEOTIDE SEQUENCE</scope>
    <source>
        <strain evidence="2">Jacobina</strain>
        <tissue evidence="2">Midgut</tissue>
    </source>
</reference>
<dbReference type="EMBL" id="GITU01002718">
    <property type="protein sequence ID" value="MBC1171421.1"/>
    <property type="molecule type" value="Transcribed_RNA"/>
</dbReference>
<dbReference type="InterPro" id="IPR004119">
    <property type="entry name" value="EcKL"/>
</dbReference>
<evidence type="ECO:0000259" key="1">
    <source>
        <dbReference type="SMART" id="SM00587"/>
    </source>
</evidence>
<dbReference type="EMBL" id="AJWK01002028">
    <property type="status" value="NOT_ANNOTATED_CDS"/>
    <property type="molecule type" value="Genomic_DNA"/>
</dbReference>
<keyword evidence="2" id="KW-0418">Kinase</keyword>
<keyword evidence="4" id="KW-1185">Reference proteome</keyword>
<dbReference type="SUPFAM" id="SSF56112">
    <property type="entry name" value="Protein kinase-like (PK-like)"/>
    <property type="match status" value="1"/>
</dbReference>
<dbReference type="InterPro" id="IPR011009">
    <property type="entry name" value="Kinase-like_dom_sf"/>
</dbReference>
<evidence type="ECO:0000313" key="2">
    <source>
        <dbReference type="EMBL" id="MBC1171421.1"/>
    </source>
</evidence>
<dbReference type="EnsemblMetazoa" id="LLOJ000506-RA">
    <property type="protein sequence ID" value="LLOJ000506-PA"/>
    <property type="gene ID" value="LLOJ000506"/>
</dbReference>
<evidence type="ECO:0000313" key="4">
    <source>
        <dbReference type="Proteomes" id="UP000092461"/>
    </source>
</evidence>
<dbReference type="Gene3D" id="3.90.1200.10">
    <property type="match status" value="1"/>
</dbReference>
<feature type="domain" description="CHK kinase-like" evidence="1">
    <location>
        <begin position="125"/>
        <end position="282"/>
    </location>
</feature>
<dbReference type="GO" id="GO:0016301">
    <property type="term" value="F:kinase activity"/>
    <property type="evidence" value="ECO:0007669"/>
    <property type="project" value="UniProtKB-KW"/>
</dbReference>
<dbReference type="Pfam" id="PF02958">
    <property type="entry name" value="EcKL"/>
    <property type="match status" value="2"/>
</dbReference>
<dbReference type="VEuPathDB" id="VectorBase:LLONM1_005072"/>
<dbReference type="PANTHER" id="PTHR11012:SF12">
    <property type="entry name" value="CHK KINASE-LIKE DOMAIN-CONTAINING PROTEIN-RELATED"/>
    <property type="match status" value="1"/>
</dbReference>